<reference evidence="5" key="2">
    <citation type="journal article" date="2023" name="BMC Genomics">
        <title>Pest status, molecular evolution, and epigenetic factors derived from the genome assembly of Frankliniella fusca, a thysanopteran phytovirus vector.</title>
        <authorList>
            <person name="Catto M.A."/>
            <person name="Labadie P.E."/>
            <person name="Jacobson A.L."/>
            <person name="Kennedy G.G."/>
            <person name="Srinivasan R."/>
            <person name="Hunt B.G."/>
        </authorList>
    </citation>
    <scope>NUCLEOTIDE SEQUENCE</scope>
    <source>
        <strain evidence="5">PL_HMW_Pooled</strain>
    </source>
</reference>
<name>A0AAE1LJZ8_9NEOP</name>
<proteinExistence type="predicted"/>
<protein>
    <submittedName>
        <fullName evidence="5">Calmodulin-regulated spectrin-associated protein 3</fullName>
    </submittedName>
</protein>
<evidence type="ECO:0000313" key="2">
    <source>
        <dbReference type="EMBL" id="KAK3914699.1"/>
    </source>
</evidence>
<dbReference type="EMBL" id="JAHWGI010001345">
    <property type="protein sequence ID" value="KAK3928696.1"/>
    <property type="molecule type" value="Genomic_DNA"/>
</dbReference>
<reference evidence="5" key="1">
    <citation type="submission" date="2021-07" db="EMBL/GenBank/DDBJ databases">
        <authorList>
            <person name="Catto M.A."/>
            <person name="Jacobson A."/>
            <person name="Kennedy G."/>
            <person name="Labadie P."/>
            <person name="Hunt B.G."/>
            <person name="Srinivasan R."/>
        </authorList>
    </citation>
    <scope>NUCLEOTIDE SEQUENCE</scope>
    <source>
        <strain evidence="5">PL_HMW_Pooled</strain>
        <tissue evidence="5">Head</tissue>
    </source>
</reference>
<evidence type="ECO:0000313" key="1">
    <source>
        <dbReference type="EMBL" id="KAK3913730.1"/>
    </source>
</evidence>
<dbReference type="EMBL" id="JAHWGI010001092">
    <property type="protein sequence ID" value="KAK3922533.1"/>
    <property type="molecule type" value="Genomic_DNA"/>
</dbReference>
<keyword evidence="7" id="KW-1185">Reference proteome</keyword>
<evidence type="ECO:0000313" key="4">
    <source>
        <dbReference type="EMBL" id="KAK3922075.1"/>
    </source>
</evidence>
<dbReference type="AlphaFoldDB" id="A0AAE1LJZ8"/>
<dbReference type="EMBL" id="JAHWGI010001057">
    <property type="protein sequence ID" value="KAK3922008.1"/>
    <property type="molecule type" value="Genomic_DNA"/>
</dbReference>
<sequence>MSLVFTFLYLCERLSQQQLLVAFSEWTDCLPSVLQHNSIERKENSSVLMQIMIVLLRQG</sequence>
<evidence type="ECO:0000313" key="7">
    <source>
        <dbReference type="Proteomes" id="UP001219518"/>
    </source>
</evidence>
<evidence type="ECO:0000313" key="3">
    <source>
        <dbReference type="EMBL" id="KAK3922008.1"/>
    </source>
</evidence>
<evidence type="ECO:0000313" key="5">
    <source>
        <dbReference type="EMBL" id="KAK3922533.1"/>
    </source>
</evidence>
<evidence type="ECO:0000313" key="6">
    <source>
        <dbReference type="EMBL" id="KAK3928696.1"/>
    </source>
</evidence>
<dbReference type="EMBL" id="JAHWGI010000337">
    <property type="protein sequence ID" value="KAK3913730.1"/>
    <property type="molecule type" value="Genomic_DNA"/>
</dbReference>
<dbReference type="EMBL" id="JAHWGI010001064">
    <property type="protein sequence ID" value="KAK3922075.1"/>
    <property type="molecule type" value="Genomic_DNA"/>
</dbReference>
<dbReference type="EMBL" id="JAHWGI010000383">
    <property type="protein sequence ID" value="KAK3914699.1"/>
    <property type="molecule type" value="Genomic_DNA"/>
</dbReference>
<gene>
    <name evidence="2" type="ORF">KUF71_005495</name>
    <name evidence="3" type="ORF">KUF71_011184</name>
    <name evidence="4" type="ORF">KUF71_011251</name>
    <name evidence="5" type="ORF">KUF71_011990</name>
    <name evidence="6" type="ORF">KUF71_016920</name>
    <name evidence="1" type="ORF">KUF71_023187</name>
</gene>
<comment type="caution">
    <text evidence="5">The sequence shown here is derived from an EMBL/GenBank/DDBJ whole genome shotgun (WGS) entry which is preliminary data.</text>
</comment>
<accession>A0AAE1LJZ8</accession>
<organism evidence="5 7">
    <name type="scientific">Frankliniella fusca</name>
    <dbReference type="NCBI Taxonomy" id="407009"/>
    <lineage>
        <taxon>Eukaryota</taxon>
        <taxon>Metazoa</taxon>
        <taxon>Ecdysozoa</taxon>
        <taxon>Arthropoda</taxon>
        <taxon>Hexapoda</taxon>
        <taxon>Insecta</taxon>
        <taxon>Pterygota</taxon>
        <taxon>Neoptera</taxon>
        <taxon>Paraneoptera</taxon>
        <taxon>Thysanoptera</taxon>
        <taxon>Terebrantia</taxon>
        <taxon>Thripoidea</taxon>
        <taxon>Thripidae</taxon>
        <taxon>Frankliniella</taxon>
    </lineage>
</organism>
<dbReference type="Proteomes" id="UP001219518">
    <property type="component" value="Unassembled WGS sequence"/>
</dbReference>